<dbReference type="PANTHER" id="PTHR13748">
    <property type="entry name" value="COBW-RELATED"/>
    <property type="match status" value="1"/>
</dbReference>
<feature type="domain" description="CobW C-terminal" evidence="3">
    <location>
        <begin position="250"/>
        <end position="309"/>
    </location>
</feature>
<dbReference type="EMBL" id="AWVP01000073">
    <property type="protein sequence ID" value="ERK57087.1"/>
    <property type="molecule type" value="Genomic_DNA"/>
</dbReference>
<accession>U2S2R1</accession>
<evidence type="ECO:0000313" key="4">
    <source>
        <dbReference type="EMBL" id="ERK57087.1"/>
    </source>
</evidence>
<dbReference type="PANTHER" id="PTHR13748:SF62">
    <property type="entry name" value="COBW DOMAIN-CONTAINING PROTEIN"/>
    <property type="match status" value="1"/>
</dbReference>
<organism evidence="4 5">
    <name type="scientific">Gemella bergeri ATCC 700627</name>
    <dbReference type="NCBI Taxonomy" id="1321820"/>
    <lineage>
        <taxon>Bacteria</taxon>
        <taxon>Bacillati</taxon>
        <taxon>Bacillota</taxon>
        <taxon>Bacilli</taxon>
        <taxon>Bacillales</taxon>
        <taxon>Gemellaceae</taxon>
        <taxon>Gemella</taxon>
    </lineage>
</organism>
<evidence type="ECO:0000256" key="1">
    <source>
        <dbReference type="SAM" id="Coils"/>
    </source>
</evidence>
<dbReference type="PATRIC" id="fig|1321820.3.peg.1152"/>
<evidence type="ECO:0000259" key="2">
    <source>
        <dbReference type="Pfam" id="PF02492"/>
    </source>
</evidence>
<dbReference type="AlphaFoldDB" id="U2S2R1"/>
<evidence type="ECO:0000313" key="5">
    <source>
        <dbReference type="Proteomes" id="UP000016637"/>
    </source>
</evidence>
<dbReference type="Proteomes" id="UP000016637">
    <property type="component" value="Unassembled WGS sequence"/>
</dbReference>
<dbReference type="GO" id="GO:0005737">
    <property type="term" value="C:cytoplasm"/>
    <property type="evidence" value="ECO:0007669"/>
    <property type="project" value="TreeGrafter"/>
</dbReference>
<proteinExistence type="predicted"/>
<sequence>MKIILVSGFLGAGKTSFIKELVKQTKQKFVILENEFGELNLDAKELRNELEVDENMKVWELTEGCICCSLNLDFTHSVLTIANTLNPDYLIIEPSGVAMLSNLIRNFKKISYERIELGAPIVIIDAQNYKNTFKKYKTYLDDQLKYSSVCVLSKSENLSEEDFLTIKNELKIKDNIKYNLKHYSKWEKDFWFEILNIETLAKEKDNKLELVFKTTQHVSGAEKLEQLTLDKININSLNTLSSILLLLISGRFGEIERIKGYFSIGKNNFKFDVVGKNYVITGCEENSGSKVVVIGKNLEKKQIENLFKNF</sequence>
<feature type="domain" description="CobW/HypB/UreG nucleotide-binding" evidence="2">
    <location>
        <begin position="3"/>
        <end position="164"/>
    </location>
</feature>
<name>U2S2R1_9BACL</name>
<dbReference type="HOGENOM" id="CLU_017452_1_3_9"/>
<dbReference type="Gene3D" id="3.40.50.300">
    <property type="entry name" value="P-loop containing nucleotide triphosphate hydrolases"/>
    <property type="match status" value="1"/>
</dbReference>
<dbReference type="InterPro" id="IPR003495">
    <property type="entry name" value="CobW/HypB/UreG_nucleotide-bd"/>
</dbReference>
<dbReference type="InterPro" id="IPR011629">
    <property type="entry name" value="CobW-like_C"/>
</dbReference>
<evidence type="ECO:0000259" key="3">
    <source>
        <dbReference type="Pfam" id="PF07683"/>
    </source>
</evidence>
<comment type="caution">
    <text evidence="4">The sequence shown here is derived from an EMBL/GenBank/DDBJ whole genome shotgun (WGS) entry which is preliminary data.</text>
</comment>
<dbReference type="Pfam" id="PF02492">
    <property type="entry name" value="cobW"/>
    <property type="match status" value="1"/>
</dbReference>
<dbReference type="InterPro" id="IPR027417">
    <property type="entry name" value="P-loop_NTPase"/>
</dbReference>
<protein>
    <submittedName>
        <fullName evidence="4">CobW/P47K family protein</fullName>
    </submittedName>
</protein>
<dbReference type="RefSeq" id="WP_021752368.1">
    <property type="nucleotide sequence ID" value="NZ_KI271799.1"/>
</dbReference>
<keyword evidence="5" id="KW-1185">Reference proteome</keyword>
<dbReference type="SUPFAM" id="SSF90002">
    <property type="entry name" value="Hypothetical protein YjiA, C-terminal domain"/>
    <property type="match status" value="1"/>
</dbReference>
<dbReference type="eggNOG" id="COG0523">
    <property type="taxonomic scope" value="Bacteria"/>
</dbReference>
<dbReference type="Pfam" id="PF07683">
    <property type="entry name" value="CobW_C"/>
    <property type="match status" value="1"/>
</dbReference>
<reference evidence="4 5" key="1">
    <citation type="submission" date="2013-08" db="EMBL/GenBank/DDBJ databases">
        <authorList>
            <person name="Weinstock G."/>
            <person name="Sodergren E."/>
            <person name="Wylie T."/>
            <person name="Fulton L."/>
            <person name="Fulton R."/>
            <person name="Fronick C."/>
            <person name="O'Laughlin M."/>
            <person name="Godfrey J."/>
            <person name="Miner T."/>
            <person name="Herter B."/>
            <person name="Appelbaum E."/>
            <person name="Cordes M."/>
            <person name="Lek S."/>
            <person name="Wollam A."/>
            <person name="Pepin K.H."/>
            <person name="Palsikar V.B."/>
            <person name="Mitreva M."/>
            <person name="Wilson R.K."/>
        </authorList>
    </citation>
    <scope>NUCLEOTIDE SEQUENCE [LARGE SCALE GENOMIC DNA]</scope>
    <source>
        <strain evidence="4 5">ATCC 700627</strain>
    </source>
</reference>
<gene>
    <name evidence="4" type="ORF">HMPREF1983_01190</name>
</gene>
<dbReference type="InterPro" id="IPR051316">
    <property type="entry name" value="Zinc-reg_GTPase_activator"/>
</dbReference>
<keyword evidence="1" id="KW-0175">Coiled coil</keyword>
<dbReference type="SUPFAM" id="SSF52540">
    <property type="entry name" value="P-loop containing nucleoside triphosphate hydrolases"/>
    <property type="match status" value="1"/>
</dbReference>
<feature type="coiled-coil region" evidence="1">
    <location>
        <begin position="29"/>
        <end position="56"/>
    </location>
</feature>